<feature type="domain" description="Xylose isomerase-like TIM barrel" evidence="1">
    <location>
        <begin position="21"/>
        <end position="259"/>
    </location>
</feature>
<keyword evidence="2" id="KW-0413">Isomerase</keyword>
<dbReference type="InterPro" id="IPR036237">
    <property type="entry name" value="Xyl_isomerase-like_sf"/>
</dbReference>
<dbReference type="AlphaFoldDB" id="A0A9X1NT82"/>
<evidence type="ECO:0000313" key="2">
    <source>
        <dbReference type="EMBL" id="MCD7109574.1"/>
    </source>
</evidence>
<dbReference type="Gene3D" id="3.20.20.150">
    <property type="entry name" value="Divalent-metal-dependent TIM barrel enzymes"/>
    <property type="match status" value="1"/>
</dbReference>
<dbReference type="RefSeq" id="WP_231814308.1">
    <property type="nucleotide sequence ID" value="NZ_JAJOZR010000006.1"/>
</dbReference>
<comment type="caution">
    <text evidence="2">The sequence shown here is derived from an EMBL/GenBank/DDBJ whole genome shotgun (WGS) entry which is preliminary data.</text>
</comment>
<dbReference type="PANTHER" id="PTHR12110">
    <property type="entry name" value="HYDROXYPYRUVATE ISOMERASE"/>
    <property type="match status" value="1"/>
</dbReference>
<organism evidence="2 3">
    <name type="scientific">Rhizobium quercicola</name>
    <dbReference type="NCBI Taxonomy" id="2901226"/>
    <lineage>
        <taxon>Bacteria</taxon>
        <taxon>Pseudomonadati</taxon>
        <taxon>Pseudomonadota</taxon>
        <taxon>Alphaproteobacteria</taxon>
        <taxon>Hyphomicrobiales</taxon>
        <taxon>Rhizobiaceae</taxon>
        <taxon>Rhizobium/Agrobacterium group</taxon>
        <taxon>Rhizobium</taxon>
    </lineage>
</organism>
<accession>A0A9X1NT82</accession>
<proteinExistence type="predicted"/>
<sequence>MQLGIFAKTFAGTDPTQVLLAARAAGYGTVQFNLACAGLPSLPDEIVDPKALIARIDAARVASGVGIAALSGTYNMAHPDPAVRARGRLALGHIIDLASALNIPLVTLCTGSRHISDQWAHHPDNATPEAWADMAGDMAEALRRAEAAGITLGIEPEQANVVTSAEDARRLIGEMGSDRLRIVLDPANLFEAADAQRAREIVARAVDIAAGLTVMAHAKDRHADGRFAAPGRGVVDFADFVARLRASGFDGAVVTHGLEPEDAPGVARFLAPLLAVPA</sequence>
<evidence type="ECO:0000259" key="1">
    <source>
        <dbReference type="Pfam" id="PF01261"/>
    </source>
</evidence>
<name>A0A9X1NT82_9HYPH</name>
<dbReference type="GO" id="GO:0016853">
    <property type="term" value="F:isomerase activity"/>
    <property type="evidence" value="ECO:0007669"/>
    <property type="project" value="UniProtKB-KW"/>
</dbReference>
<dbReference type="InterPro" id="IPR050312">
    <property type="entry name" value="IolE/XylAMocC-like"/>
</dbReference>
<dbReference type="EMBL" id="JAJOZR010000006">
    <property type="protein sequence ID" value="MCD7109574.1"/>
    <property type="molecule type" value="Genomic_DNA"/>
</dbReference>
<dbReference type="PANTHER" id="PTHR12110:SF21">
    <property type="entry name" value="XYLOSE ISOMERASE-LIKE TIM BARREL DOMAIN-CONTAINING PROTEIN"/>
    <property type="match status" value="1"/>
</dbReference>
<evidence type="ECO:0000313" key="3">
    <source>
        <dbReference type="Proteomes" id="UP001139089"/>
    </source>
</evidence>
<protein>
    <submittedName>
        <fullName evidence="2">Sugar phosphate isomerase/epimerase</fullName>
    </submittedName>
</protein>
<keyword evidence="3" id="KW-1185">Reference proteome</keyword>
<dbReference type="Pfam" id="PF01261">
    <property type="entry name" value="AP_endonuc_2"/>
    <property type="match status" value="1"/>
</dbReference>
<reference evidence="2" key="1">
    <citation type="submission" date="2021-12" db="EMBL/GenBank/DDBJ databases">
        <authorList>
            <person name="Li Y."/>
        </authorList>
    </citation>
    <scope>NUCLEOTIDE SEQUENCE</scope>
    <source>
        <strain evidence="2">DKSPLA3</strain>
    </source>
</reference>
<gene>
    <name evidence="2" type="ORF">LRX75_11000</name>
</gene>
<dbReference type="Proteomes" id="UP001139089">
    <property type="component" value="Unassembled WGS sequence"/>
</dbReference>
<dbReference type="InterPro" id="IPR013022">
    <property type="entry name" value="Xyl_isomerase-like_TIM-brl"/>
</dbReference>
<dbReference type="SUPFAM" id="SSF51658">
    <property type="entry name" value="Xylose isomerase-like"/>
    <property type="match status" value="1"/>
</dbReference>